<comment type="function">
    <text evidence="1">Essential component of the TIM23 complex, a complex that mediates the translocation of transit peptide-containing proteins across the mitochondrial inner membrane.</text>
</comment>
<keyword evidence="1" id="KW-0812">Transmembrane</keyword>
<dbReference type="GeneID" id="29775722"/>
<comment type="similarity">
    <text evidence="1">Belongs to the TIM50 family.</text>
</comment>
<dbReference type="PROSITE" id="PS50969">
    <property type="entry name" value="FCP1"/>
    <property type="match status" value="1"/>
</dbReference>
<dbReference type="PANTHER" id="PTHR12210">
    <property type="entry name" value="DULLARD PROTEIN PHOSPHATASE"/>
    <property type="match status" value="1"/>
</dbReference>
<keyword evidence="1" id="KW-0809">Transit peptide</keyword>
<evidence type="ECO:0000259" key="2">
    <source>
        <dbReference type="PROSITE" id="PS50969"/>
    </source>
</evidence>
<feature type="domain" description="FCP1 homology" evidence="2">
    <location>
        <begin position="318"/>
        <end position="459"/>
    </location>
</feature>
<reference evidence="3 4" key="1">
    <citation type="journal article" date="2016" name="Nat. Commun.">
        <title>Genomes of cryptic chimpanzee Plasmodium species reveal key evolutionary events leading to human malaria.</title>
        <authorList>
            <person name="Sundararaman S.A."/>
            <person name="Plenderleith L.J."/>
            <person name="Liu W."/>
            <person name="Loy D.E."/>
            <person name="Learn G.H."/>
            <person name="Li Y."/>
            <person name="Shaw K.S."/>
            <person name="Ayouba A."/>
            <person name="Peeters M."/>
            <person name="Speede S."/>
            <person name="Shaw G.M."/>
            <person name="Bushman F.D."/>
            <person name="Brisson D."/>
            <person name="Rayner J.C."/>
            <person name="Sharp P.M."/>
            <person name="Hahn B.H."/>
        </authorList>
    </citation>
    <scope>NUCLEOTIDE SEQUENCE [LARGE SCALE GENOMIC DNA]</scope>
    <source>
        <strain evidence="3 4">SY75</strain>
    </source>
</reference>
<proteinExistence type="inferred from homology"/>
<dbReference type="GO" id="GO:0005744">
    <property type="term" value="C:TIM23 mitochondrial import inner membrane translocase complex"/>
    <property type="evidence" value="ECO:0007669"/>
    <property type="project" value="UniProtKB-UniRule"/>
</dbReference>
<organism evidence="3 4">
    <name type="scientific">Plasmodium gaboni</name>
    <dbReference type="NCBI Taxonomy" id="647221"/>
    <lineage>
        <taxon>Eukaryota</taxon>
        <taxon>Sar</taxon>
        <taxon>Alveolata</taxon>
        <taxon>Apicomplexa</taxon>
        <taxon>Aconoidasida</taxon>
        <taxon>Haemosporida</taxon>
        <taxon>Plasmodiidae</taxon>
        <taxon>Plasmodium</taxon>
        <taxon>Plasmodium (Laverania)</taxon>
    </lineage>
</organism>
<dbReference type="VEuPathDB" id="PlasmoDB:PGSY75_0726900"/>
<dbReference type="AlphaFoldDB" id="A0A151LQD1"/>
<dbReference type="Pfam" id="PF03031">
    <property type="entry name" value="NIF"/>
    <property type="match status" value="1"/>
</dbReference>
<feature type="transmembrane region" description="Helical" evidence="1">
    <location>
        <begin position="244"/>
        <end position="263"/>
    </location>
</feature>
<comment type="subunit">
    <text evidence="1">Component of the TIM23 complex.</text>
</comment>
<keyword evidence="1" id="KW-1133">Transmembrane helix</keyword>
<protein>
    <recommendedName>
        <fullName evidence="1">Mitochondrial import inner membrane translocase subunit TIM50</fullName>
    </recommendedName>
</protein>
<keyword evidence="1" id="KW-0653">Protein transport</keyword>
<dbReference type="KEGG" id="pgab:PGSY75_0726900"/>
<dbReference type="VEuPathDB" id="PlasmoDB:PGABG01_0724500"/>
<dbReference type="FunFam" id="3.40.50.1000:FF:000139">
    <property type="entry name" value="Mitochondrial import inner membrane translocase subunit TIM50"/>
    <property type="match status" value="1"/>
</dbReference>
<gene>
    <name evidence="3" type="ORF">PGSY75_0726900</name>
</gene>
<dbReference type="RefSeq" id="XP_018642605.1">
    <property type="nucleotide sequence ID" value="XM_018785104.1"/>
</dbReference>
<name>A0A151LQD1_9APIC</name>
<evidence type="ECO:0000256" key="1">
    <source>
        <dbReference type="RuleBase" id="RU365079"/>
    </source>
</evidence>
<keyword evidence="1" id="KW-0472">Membrane</keyword>
<dbReference type="InterPro" id="IPR050365">
    <property type="entry name" value="TIM50"/>
</dbReference>
<dbReference type="InterPro" id="IPR023214">
    <property type="entry name" value="HAD_sf"/>
</dbReference>
<dbReference type="InterPro" id="IPR004274">
    <property type="entry name" value="FCP1_dom"/>
</dbReference>
<keyword evidence="1" id="KW-0496">Mitochondrion</keyword>
<sequence>MNTLLRLKGLYNNKHKICNNVLRKCCSIKGSITKSDIEAVLDENLFYENEEGKKGNLENCYVIKNMNNRNIGFACRRDIFDSMSLIDVGYMNKLNNDTKKNSLPSNDVHYVNEKMKSKFLEHTNKKYNLLNNIFNFKTYKVGGSESFHMLENMRNYKYFSSSVGFNNNRMRVKDKMGTNMDGVSARCEIKYNNIENKKMDINNHNNNMRKNYVNNNKLSGCFINNKESKTLKEIYMDKKEKEKLIKMYLLLSLLLMPFGYVYMYCIENDITVEEFIKMMKKKGEILENKYNDLLNEFIDRYFPLSSEPLLPDFKDLNYPENLPTLVIDLNYVIAKLEYDRKTGWRVLKRPYADRFFKELSSFYEIVIWSDDNFPVAQEVISKWGIPAIGCLHRDQCSKKKKSYVKDLKRLGRNLDRVVMIDHDPKAFMLQPDNGILIKEFHGDLNDKEMLCLIDLLKSFAISTYDISHFLKKHGGGDYNIGKRYLQQKSDTEQKSQRIRNIGKIFHLDNKKSPNGISLNS</sequence>
<keyword evidence="1" id="KW-0813">Transport</keyword>
<dbReference type="EMBL" id="LVLB01000008">
    <property type="protein sequence ID" value="KYO01401.1"/>
    <property type="molecule type" value="Genomic_DNA"/>
</dbReference>
<dbReference type="CDD" id="cd07521">
    <property type="entry name" value="HAD_FCP1-like"/>
    <property type="match status" value="1"/>
</dbReference>
<evidence type="ECO:0000313" key="3">
    <source>
        <dbReference type="EMBL" id="KYO01401.1"/>
    </source>
</evidence>
<dbReference type="InterPro" id="IPR036412">
    <property type="entry name" value="HAD-like_sf"/>
</dbReference>
<dbReference type="SUPFAM" id="SSF56784">
    <property type="entry name" value="HAD-like"/>
    <property type="match status" value="1"/>
</dbReference>
<comment type="subcellular location">
    <subcellularLocation>
        <location evidence="1">Mitochondrion inner membrane</location>
        <topology evidence="1">Single-pass membrane protein</topology>
    </subcellularLocation>
</comment>
<keyword evidence="1" id="KW-0811">Translocation</keyword>
<dbReference type="Proteomes" id="UP000076004">
    <property type="component" value="Chromosome 7"/>
</dbReference>
<dbReference type="Gene3D" id="3.40.50.1000">
    <property type="entry name" value="HAD superfamily/HAD-like"/>
    <property type="match status" value="1"/>
</dbReference>
<accession>A0A151LQD1</accession>
<dbReference type="SMART" id="SM00577">
    <property type="entry name" value="CPDc"/>
    <property type="match status" value="1"/>
</dbReference>
<evidence type="ECO:0000313" key="4">
    <source>
        <dbReference type="Proteomes" id="UP000076004"/>
    </source>
</evidence>
<comment type="caution">
    <text evidence="3">The sequence shown here is derived from an EMBL/GenBank/DDBJ whole genome shotgun (WGS) entry which is preliminary data.</text>
</comment>
<dbReference type="GO" id="GO:0015031">
    <property type="term" value="P:protein transport"/>
    <property type="evidence" value="ECO:0007669"/>
    <property type="project" value="UniProtKB-KW"/>
</dbReference>